<dbReference type="EMBL" id="KV878134">
    <property type="protein sequence ID" value="OJJ05951.1"/>
    <property type="molecule type" value="Genomic_DNA"/>
</dbReference>
<dbReference type="PANTHER" id="PTHR46910:SF37">
    <property type="entry name" value="ZN(II)2CYS6 TRANSCRIPTION FACTOR (EUROFUNG)"/>
    <property type="match status" value="1"/>
</dbReference>
<keyword evidence="9" id="KW-1185">Reference proteome</keyword>
<keyword evidence="2" id="KW-0805">Transcription regulation</keyword>
<keyword evidence="4" id="KW-0804">Transcription</keyword>
<dbReference type="GeneID" id="63728783"/>
<evidence type="ECO:0000256" key="1">
    <source>
        <dbReference type="ARBA" id="ARBA00004123"/>
    </source>
</evidence>
<evidence type="ECO:0000256" key="3">
    <source>
        <dbReference type="ARBA" id="ARBA00023125"/>
    </source>
</evidence>
<reference evidence="9" key="1">
    <citation type="journal article" date="2017" name="Genome Biol.">
        <title>Comparative genomics reveals high biological diversity and specific adaptations in the industrially and medically important fungal genus Aspergillus.</title>
        <authorList>
            <person name="de Vries R.P."/>
            <person name="Riley R."/>
            <person name="Wiebenga A."/>
            <person name="Aguilar-Osorio G."/>
            <person name="Amillis S."/>
            <person name="Uchima C.A."/>
            <person name="Anderluh G."/>
            <person name="Asadollahi M."/>
            <person name="Askin M."/>
            <person name="Barry K."/>
            <person name="Battaglia E."/>
            <person name="Bayram O."/>
            <person name="Benocci T."/>
            <person name="Braus-Stromeyer S.A."/>
            <person name="Caldana C."/>
            <person name="Canovas D."/>
            <person name="Cerqueira G.C."/>
            <person name="Chen F."/>
            <person name="Chen W."/>
            <person name="Choi C."/>
            <person name="Clum A."/>
            <person name="Dos Santos R.A."/>
            <person name="Damasio A.R."/>
            <person name="Diallinas G."/>
            <person name="Emri T."/>
            <person name="Fekete E."/>
            <person name="Flipphi M."/>
            <person name="Freyberg S."/>
            <person name="Gallo A."/>
            <person name="Gournas C."/>
            <person name="Habgood R."/>
            <person name="Hainaut M."/>
            <person name="Harispe M.L."/>
            <person name="Henrissat B."/>
            <person name="Hilden K.S."/>
            <person name="Hope R."/>
            <person name="Hossain A."/>
            <person name="Karabika E."/>
            <person name="Karaffa L."/>
            <person name="Karanyi Z."/>
            <person name="Krasevec N."/>
            <person name="Kuo A."/>
            <person name="Kusch H."/>
            <person name="LaButti K."/>
            <person name="Lagendijk E.L."/>
            <person name="Lapidus A."/>
            <person name="Levasseur A."/>
            <person name="Lindquist E."/>
            <person name="Lipzen A."/>
            <person name="Logrieco A.F."/>
            <person name="MacCabe A."/>
            <person name="Maekelae M.R."/>
            <person name="Malavazi I."/>
            <person name="Melin P."/>
            <person name="Meyer V."/>
            <person name="Mielnichuk N."/>
            <person name="Miskei M."/>
            <person name="Molnar A.P."/>
            <person name="Mule G."/>
            <person name="Ngan C.Y."/>
            <person name="Orejas M."/>
            <person name="Orosz E."/>
            <person name="Ouedraogo J.P."/>
            <person name="Overkamp K.M."/>
            <person name="Park H.-S."/>
            <person name="Perrone G."/>
            <person name="Piumi F."/>
            <person name="Punt P.J."/>
            <person name="Ram A.F."/>
            <person name="Ramon A."/>
            <person name="Rauscher S."/>
            <person name="Record E."/>
            <person name="Riano-Pachon D.M."/>
            <person name="Robert V."/>
            <person name="Roehrig J."/>
            <person name="Ruller R."/>
            <person name="Salamov A."/>
            <person name="Salih N.S."/>
            <person name="Samson R.A."/>
            <person name="Sandor E."/>
            <person name="Sanguinetti M."/>
            <person name="Schuetze T."/>
            <person name="Sepcic K."/>
            <person name="Shelest E."/>
            <person name="Sherlock G."/>
            <person name="Sophianopoulou V."/>
            <person name="Squina F.M."/>
            <person name="Sun H."/>
            <person name="Susca A."/>
            <person name="Todd R.B."/>
            <person name="Tsang A."/>
            <person name="Unkles S.E."/>
            <person name="van de Wiele N."/>
            <person name="van Rossen-Uffink D."/>
            <person name="Oliveira J.V."/>
            <person name="Vesth T.C."/>
            <person name="Visser J."/>
            <person name="Yu J.-H."/>
            <person name="Zhou M."/>
            <person name="Andersen M.R."/>
            <person name="Archer D.B."/>
            <person name="Baker S.E."/>
            <person name="Benoit I."/>
            <person name="Brakhage A.A."/>
            <person name="Braus G.H."/>
            <person name="Fischer R."/>
            <person name="Frisvad J.C."/>
            <person name="Goldman G.H."/>
            <person name="Houbraken J."/>
            <person name="Oakley B."/>
            <person name="Pocsi I."/>
            <person name="Scazzocchio C."/>
            <person name="Seiboth B."/>
            <person name="vanKuyk P.A."/>
            <person name="Wortman J."/>
            <person name="Dyer P.S."/>
            <person name="Grigoriev I.V."/>
        </authorList>
    </citation>
    <scope>NUCLEOTIDE SEQUENCE [LARGE SCALE GENOMIC DNA]</scope>
    <source>
        <strain evidence="9">CBS 583.65</strain>
    </source>
</reference>
<name>A0A1L9PWN2_ASPVE</name>
<evidence type="ECO:0000256" key="6">
    <source>
        <dbReference type="SAM" id="MobiDB-lite"/>
    </source>
</evidence>
<dbReference type="InterPro" id="IPR036864">
    <property type="entry name" value="Zn2-C6_fun-type_DNA-bd_sf"/>
</dbReference>
<dbReference type="CDD" id="cd12148">
    <property type="entry name" value="fungal_TF_MHR"/>
    <property type="match status" value="1"/>
</dbReference>
<evidence type="ECO:0000259" key="7">
    <source>
        <dbReference type="PROSITE" id="PS50048"/>
    </source>
</evidence>
<feature type="compositionally biased region" description="Basic and acidic residues" evidence="6">
    <location>
        <begin position="583"/>
        <end position="598"/>
    </location>
</feature>
<dbReference type="InterPro" id="IPR001138">
    <property type="entry name" value="Zn2Cys6_DnaBD"/>
</dbReference>
<dbReference type="GO" id="GO:0005634">
    <property type="term" value="C:nucleus"/>
    <property type="evidence" value="ECO:0007669"/>
    <property type="project" value="UniProtKB-SubCell"/>
</dbReference>
<evidence type="ECO:0000256" key="4">
    <source>
        <dbReference type="ARBA" id="ARBA00023163"/>
    </source>
</evidence>
<accession>A0A1L9PWN2</accession>
<dbReference type="Pfam" id="PF00172">
    <property type="entry name" value="Zn_clus"/>
    <property type="match status" value="1"/>
</dbReference>
<evidence type="ECO:0000256" key="5">
    <source>
        <dbReference type="ARBA" id="ARBA00023242"/>
    </source>
</evidence>
<dbReference type="InterPro" id="IPR050987">
    <property type="entry name" value="AtrR-like"/>
</dbReference>
<organism evidence="8 9">
    <name type="scientific">Aspergillus versicolor CBS 583.65</name>
    <dbReference type="NCBI Taxonomy" id="1036611"/>
    <lineage>
        <taxon>Eukaryota</taxon>
        <taxon>Fungi</taxon>
        <taxon>Dikarya</taxon>
        <taxon>Ascomycota</taxon>
        <taxon>Pezizomycotina</taxon>
        <taxon>Eurotiomycetes</taxon>
        <taxon>Eurotiomycetidae</taxon>
        <taxon>Eurotiales</taxon>
        <taxon>Aspergillaceae</taxon>
        <taxon>Aspergillus</taxon>
        <taxon>Aspergillus subgen. Nidulantes</taxon>
    </lineage>
</organism>
<dbReference type="GO" id="GO:0000981">
    <property type="term" value="F:DNA-binding transcription factor activity, RNA polymerase II-specific"/>
    <property type="evidence" value="ECO:0007669"/>
    <property type="project" value="InterPro"/>
</dbReference>
<evidence type="ECO:0000313" key="9">
    <source>
        <dbReference type="Proteomes" id="UP000184073"/>
    </source>
</evidence>
<keyword evidence="5" id="KW-0539">Nucleus</keyword>
<evidence type="ECO:0000313" key="8">
    <source>
        <dbReference type="EMBL" id="OJJ05951.1"/>
    </source>
</evidence>
<dbReference type="GO" id="GO:0008270">
    <property type="term" value="F:zinc ion binding"/>
    <property type="evidence" value="ECO:0007669"/>
    <property type="project" value="InterPro"/>
</dbReference>
<dbReference type="CDD" id="cd00067">
    <property type="entry name" value="GAL4"/>
    <property type="match status" value="1"/>
</dbReference>
<comment type="subcellular location">
    <subcellularLocation>
        <location evidence="1">Nucleus</location>
    </subcellularLocation>
</comment>
<feature type="domain" description="Zn(2)-C6 fungal-type" evidence="7">
    <location>
        <begin position="14"/>
        <end position="44"/>
    </location>
</feature>
<dbReference type="RefSeq" id="XP_040671713.1">
    <property type="nucleotide sequence ID" value="XM_040813272.1"/>
</dbReference>
<dbReference type="PROSITE" id="PS00463">
    <property type="entry name" value="ZN2_CY6_FUNGAL_1"/>
    <property type="match status" value="1"/>
</dbReference>
<feature type="region of interest" description="Disordered" evidence="6">
    <location>
        <begin position="576"/>
        <end position="598"/>
    </location>
</feature>
<dbReference type="Proteomes" id="UP000184073">
    <property type="component" value="Unassembled WGS sequence"/>
</dbReference>
<dbReference type="PROSITE" id="PS50048">
    <property type="entry name" value="ZN2_CY6_FUNGAL_2"/>
    <property type="match status" value="1"/>
</dbReference>
<proteinExistence type="predicted"/>
<keyword evidence="3" id="KW-0238">DNA-binding</keyword>
<dbReference type="AlphaFoldDB" id="A0A1L9PWN2"/>
<sequence>MATRIRKTRASTKACHSCRRRKVRCQFDSGMPKCRACYRRSSLCIPSMVALPQLEAEPTAFDPFADVLLGLPSLAETAHLDTALSPLAHQLSSAFDPPPDTDPFSLLSCFALPRSLVSHHDSTPLSIFSREGKEWLAAAAGTDVLDSHGLSAAAFGADTIFGSPSPLAKQFVALPPKDIARSLLQTYFAVYNSFCPTFQEEEFMLWFELEYPIGPESSAAWACLNATFALASLLDEQSQANSWLFWKNATLSWESFVTQAPSLCSAQALLTMTLYLLGTFHSNPSSTMISMAVRMLSGISSPQASLSQQFQLVRMVTQSLDLDHALQVGVPPTELGAVQDIAIPDYLPDPNLQFDCYPSFCRLLGLKEQVYRQLYSITAQDKDEYEAIAAVGQLDSQLEQWKSDIPEKYRPGHPKARDTIEHGPSPTILHLHLSYYYCVLVIHRRLTFYRSNSKAFTPFATSHIAHRSPNPRALISTRLCADAARASLRMVKCIPKENPLVRGLMLYYVVFALKLLVTHTIQDPSSPRARADVLLMRNLEDVLSTIPVAQDERSTRNLIDYCTHHRDAAEQAINDALARRRPKDYDGPREGHVSSHVS</sequence>
<dbReference type="VEuPathDB" id="FungiDB:ASPVEDRAFT_45379"/>
<evidence type="ECO:0000256" key="2">
    <source>
        <dbReference type="ARBA" id="ARBA00023015"/>
    </source>
</evidence>
<dbReference type="Gene3D" id="4.10.240.10">
    <property type="entry name" value="Zn(2)-C6 fungal-type DNA-binding domain"/>
    <property type="match status" value="1"/>
</dbReference>
<dbReference type="STRING" id="1036611.A0A1L9PWN2"/>
<dbReference type="GO" id="GO:0003677">
    <property type="term" value="F:DNA binding"/>
    <property type="evidence" value="ECO:0007669"/>
    <property type="project" value="UniProtKB-KW"/>
</dbReference>
<dbReference type="SUPFAM" id="SSF57701">
    <property type="entry name" value="Zn2/Cys6 DNA-binding domain"/>
    <property type="match status" value="1"/>
</dbReference>
<dbReference type="OrthoDB" id="4487712at2759"/>
<gene>
    <name evidence="8" type="ORF">ASPVEDRAFT_45379</name>
</gene>
<dbReference type="PANTHER" id="PTHR46910">
    <property type="entry name" value="TRANSCRIPTION FACTOR PDR1"/>
    <property type="match status" value="1"/>
</dbReference>
<protein>
    <recommendedName>
        <fullName evidence="7">Zn(2)-C6 fungal-type domain-containing protein</fullName>
    </recommendedName>
</protein>